<evidence type="ECO:0000256" key="1">
    <source>
        <dbReference type="SAM" id="SignalP"/>
    </source>
</evidence>
<dbReference type="EMBL" id="GGFL01015330">
    <property type="protein sequence ID" value="MBW79508.1"/>
    <property type="molecule type" value="Transcribed_RNA"/>
</dbReference>
<keyword evidence="1" id="KW-0732">Signal</keyword>
<name>A0A2M4DQS6_ANODA</name>
<sequence length="116" mass="12465">MHTLHAGIAVFRALFIAGAAEIMINTRAPRERGGGTAAVLGLPGPWGLVTSTRGSREHWRPVRVCSVVRLVSLFGSWANVLGGEKGEGKRRGRGLGGHLMNLFNHPRTAARCTLEE</sequence>
<protein>
    <submittedName>
        <fullName evidence="2">Putative secreted protein</fullName>
    </submittedName>
</protein>
<accession>A0A2M4DQS6</accession>
<organism evidence="2">
    <name type="scientific">Anopheles darlingi</name>
    <name type="common">Mosquito</name>
    <dbReference type="NCBI Taxonomy" id="43151"/>
    <lineage>
        <taxon>Eukaryota</taxon>
        <taxon>Metazoa</taxon>
        <taxon>Ecdysozoa</taxon>
        <taxon>Arthropoda</taxon>
        <taxon>Hexapoda</taxon>
        <taxon>Insecta</taxon>
        <taxon>Pterygota</taxon>
        <taxon>Neoptera</taxon>
        <taxon>Endopterygota</taxon>
        <taxon>Diptera</taxon>
        <taxon>Nematocera</taxon>
        <taxon>Culicoidea</taxon>
        <taxon>Culicidae</taxon>
        <taxon>Anophelinae</taxon>
        <taxon>Anopheles</taxon>
    </lineage>
</organism>
<proteinExistence type="predicted"/>
<dbReference type="AlphaFoldDB" id="A0A2M4DQS6"/>
<reference evidence="2" key="1">
    <citation type="submission" date="2018-01" db="EMBL/GenBank/DDBJ databases">
        <title>An insight into the sialome of Amazonian anophelines.</title>
        <authorList>
            <person name="Ribeiro J.M."/>
            <person name="Scarpassa V."/>
            <person name="Calvo E."/>
        </authorList>
    </citation>
    <scope>NUCLEOTIDE SEQUENCE</scope>
</reference>
<feature type="signal peptide" evidence="1">
    <location>
        <begin position="1"/>
        <end position="20"/>
    </location>
</feature>
<feature type="chain" id="PRO_5014895563" evidence="1">
    <location>
        <begin position="21"/>
        <end position="116"/>
    </location>
</feature>
<evidence type="ECO:0000313" key="2">
    <source>
        <dbReference type="EMBL" id="MBW79508.1"/>
    </source>
</evidence>